<dbReference type="GO" id="GO:0016020">
    <property type="term" value="C:membrane"/>
    <property type="evidence" value="ECO:0000318"/>
    <property type="project" value="GO_Central"/>
</dbReference>
<reference evidence="11 12" key="1">
    <citation type="journal article" date="2011" name="Science">
        <title>The Selaginella genome identifies genetic changes associated with the evolution of vascular plants.</title>
        <authorList>
            <person name="Banks J.A."/>
            <person name="Nishiyama T."/>
            <person name="Hasebe M."/>
            <person name="Bowman J.L."/>
            <person name="Gribskov M."/>
            <person name="dePamphilis C."/>
            <person name="Albert V.A."/>
            <person name="Aono N."/>
            <person name="Aoyama T."/>
            <person name="Ambrose B.A."/>
            <person name="Ashton N.W."/>
            <person name="Axtell M.J."/>
            <person name="Barker E."/>
            <person name="Barker M.S."/>
            <person name="Bennetzen J.L."/>
            <person name="Bonawitz N.D."/>
            <person name="Chapple C."/>
            <person name="Cheng C."/>
            <person name="Correa L.G."/>
            <person name="Dacre M."/>
            <person name="DeBarry J."/>
            <person name="Dreyer I."/>
            <person name="Elias M."/>
            <person name="Engstrom E.M."/>
            <person name="Estelle M."/>
            <person name="Feng L."/>
            <person name="Finet C."/>
            <person name="Floyd S.K."/>
            <person name="Frommer W.B."/>
            <person name="Fujita T."/>
            <person name="Gramzow L."/>
            <person name="Gutensohn M."/>
            <person name="Harholt J."/>
            <person name="Hattori M."/>
            <person name="Heyl A."/>
            <person name="Hirai T."/>
            <person name="Hiwatashi Y."/>
            <person name="Ishikawa M."/>
            <person name="Iwata M."/>
            <person name="Karol K.G."/>
            <person name="Koehler B."/>
            <person name="Kolukisaoglu U."/>
            <person name="Kubo M."/>
            <person name="Kurata T."/>
            <person name="Lalonde S."/>
            <person name="Li K."/>
            <person name="Li Y."/>
            <person name="Litt A."/>
            <person name="Lyons E."/>
            <person name="Manning G."/>
            <person name="Maruyama T."/>
            <person name="Michael T.P."/>
            <person name="Mikami K."/>
            <person name="Miyazaki S."/>
            <person name="Morinaga S."/>
            <person name="Murata T."/>
            <person name="Mueller-Roeber B."/>
            <person name="Nelson D.R."/>
            <person name="Obara M."/>
            <person name="Oguri Y."/>
            <person name="Olmstead R.G."/>
            <person name="Onodera N."/>
            <person name="Petersen B.L."/>
            <person name="Pils B."/>
            <person name="Prigge M."/>
            <person name="Rensing S.A."/>
            <person name="Riano-Pachon D.M."/>
            <person name="Roberts A.W."/>
            <person name="Sato Y."/>
            <person name="Scheller H.V."/>
            <person name="Schulz B."/>
            <person name="Schulz C."/>
            <person name="Shakirov E.V."/>
            <person name="Shibagaki N."/>
            <person name="Shinohara N."/>
            <person name="Shippen D.E."/>
            <person name="Soerensen I."/>
            <person name="Sotooka R."/>
            <person name="Sugimoto N."/>
            <person name="Sugita M."/>
            <person name="Sumikawa N."/>
            <person name="Tanurdzic M."/>
            <person name="Theissen G."/>
            <person name="Ulvskov P."/>
            <person name="Wakazuki S."/>
            <person name="Weng J.K."/>
            <person name="Willats W.W."/>
            <person name="Wipf D."/>
            <person name="Wolf P.G."/>
            <person name="Yang L."/>
            <person name="Zimmer A.D."/>
            <person name="Zhu Q."/>
            <person name="Mitros T."/>
            <person name="Hellsten U."/>
            <person name="Loque D."/>
            <person name="Otillar R."/>
            <person name="Salamov A."/>
            <person name="Schmutz J."/>
            <person name="Shapiro H."/>
            <person name="Lindquist E."/>
            <person name="Lucas S."/>
            <person name="Rokhsar D."/>
            <person name="Grigoriev I.V."/>
        </authorList>
    </citation>
    <scope>NUCLEOTIDE SEQUENCE [LARGE SCALE GENOMIC DNA]</scope>
</reference>
<dbReference type="GO" id="GO:0005886">
    <property type="term" value="C:plasma membrane"/>
    <property type="evidence" value="ECO:0007669"/>
    <property type="project" value="UniProtKB-SubCell"/>
</dbReference>
<keyword evidence="6" id="KW-0677">Repeat</keyword>
<protein>
    <recommendedName>
        <fullName evidence="9">Bidirectional sugar transporter SWEET</fullName>
    </recommendedName>
</protein>
<comment type="similarity">
    <text evidence="2 9">Belongs to the SWEET sugar transporter family.</text>
</comment>
<keyword evidence="8 9" id="KW-0472">Membrane</keyword>
<dbReference type="eggNOG" id="KOG1623">
    <property type="taxonomic scope" value="Eukaryota"/>
</dbReference>
<dbReference type="Proteomes" id="UP000001514">
    <property type="component" value="Unassembled WGS sequence"/>
</dbReference>
<keyword evidence="7 9" id="KW-1133">Transmembrane helix</keyword>
<feature type="compositionally biased region" description="Polar residues" evidence="10">
    <location>
        <begin position="254"/>
        <end position="263"/>
    </location>
</feature>
<evidence type="ECO:0000256" key="2">
    <source>
        <dbReference type="ARBA" id="ARBA00007809"/>
    </source>
</evidence>
<keyword evidence="3 9" id="KW-0813">Transport</keyword>
<evidence type="ECO:0000256" key="5">
    <source>
        <dbReference type="ARBA" id="ARBA00022692"/>
    </source>
</evidence>
<feature type="transmembrane region" description="Helical" evidence="9">
    <location>
        <begin position="102"/>
        <end position="123"/>
    </location>
</feature>
<evidence type="ECO:0000256" key="7">
    <source>
        <dbReference type="ARBA" id="ARBA00022989"/>
    </source>
</evidence>
<feature type="transmembrane region" description="Helical" evidence="9">
    <location>
        <begin position="129"/>
        <end position="150"/>
    </location>
</feature>
<name>D8QVJ3_SELML</name>
<feature type="transmembrane region" description="Helical" evidence="9">
    <location>
        <begin position="188"/>
        <end position="211"/>
    </location>
</feature>
<keyword evidence="5 9" id="KW-0812">Transmembrane</keyword>
<dbReference type="EMBL" id="GL377567">
    <property type="protein sequence ID" value="EFJ36466.1"/>
    <property type="molecule type" value="Genomic_DNA"/>
</dbReference>
<gene>
    <name evidence="11" type="ORF">SELMODRAFT_78482</name>
</gene>
<evidence type="ECO:0000256" key="3">
    <source>
        <dbReference type="ARBA" id="ARBA00022448"/>
    </source>
</evidence>
<dbReference type="InterPro" id="IPR004316">
    <property type="entry name" value="SWEET_rpt"/>
</dbReference>
<evidence type="ECO:0000256" key="4">
    <source>
        <dbReference type="ARBA" id="ARBA00022597"/>
    </source>
</evidence>
<accession>D8QVJ3</accession>
<feature type="transmembrane region" description="Helical" evidence="9">
    <location>
        <begin position="69"/>
        <end position="90"/>
    </location>
</feature>
<keyword evidence="4 9" id="KW-0762">Sugar transport</keyword>
<dbReference type="Gene3D" id="1.20.1280.290">
    <property type="match status" value="2"/>
</dbReference>
<proteinExistence type="inferred from homology"/>
<dbReference type="HOGENOM" id="CLU_048643_3_3_1"/>
<evidence type="ECO:0000256" key="6">
    <source>
        <dbReference type="ARBA" id="ARBA00022737"/>
    </source>
</evidence>
<feature type="transmembrane region" description="Helical" evidence="9">
    <location>
        <begin position="162"/>
        <end position="182"/>
    </location>
</feature>
<dbReference type="InterPro" id="IPR047664">
    <property type="entry name" value="SWEET"/>
</dbReference>
<comment type="subcellular location">
    <subcellularLocation>
        <location evidence="9">Cell membrane</location>
        <topology evidence="9">Multi-pass membrane protein</topology>
    </subcellularLocation>
    <subcellularLocation>
        <location evidence="1">Endomembrane system</location>
        <topology evidence="1">Multi-pass membrane protein</topology>
    </subcellularLocation>
</comment>
<dbReference type="KEGG" id="smo:SELMODRAFT_78482"/>
<dbReference type="PANTHER" id="PTHR10791">
    <property type="entry name" value="RAG1-ACTIVATING PROTEIN 1"/>
    <property type="match status" value="1"/>
</dbReference>
<evidence type="ECO:0000256" key="9">
    <source>
        <dbReference type="RuleBase" id="RU910715"/>
    </source>
</evidence>
<dbReference type="GO" id="GO:0008643">
    <property type="term" value="P:carbohydrate transport"/>
    <property type="evidence" value="ECO:0000318"/>
    <property type="project" value="GO_Central"/>
</dbReference>
<evidence type="ECO:0000256" key="10">
    <source>
        <dbReference type="SAM" id="MobiDB-lite"/>
    </source>
</evidence>
<dbReference type="FunFam" id="1.20.1280.290:FF:000002">
    <property type="entry name" value="Bidirectional sugar transporter SWEET"/>
    <property type="match status" value="1"/>
</dbReference>
<feature type="compositionally biased region" description="Acidic residues" evidence="10">
    <location>
        <begin position="226"/>
        <end position="235"/>
    </location>
</feature>
<dbReference type="GO" id="GO:0051119">
    <property type="term" value="F:sugar transmembrane transporter activity"/>
    <property type="evidence" value="ECO:0000318"/>
    <property type="project" value="GO_Central"/>
</dbReference>
<feature type="region of interest" description="Disordered" evidence="10">
    <location>
        <begin position="224"/>
        <end position="263"/>
    </location>
</feature>
<evidence type="ECO:0000256" key="1">
    <source>
        <dbReference type="ARBA" id="ARBA00004127"/>
    </source>
</evidence>
<dbReference type="Gramene" id="EFJ36466">
    <property type="protein sequence ID" value="EFJ36466"/>
    <property type="gene ID" value="SELMODRAFT_78482"/>
</dbReference>
<comment type="function">
    <text evidence="9">Mediates both low-affinity uptake and efflux of sugar across the membrane.</text>
</comment>
<evidence type="ECO:0000313" key="12">
    <source>
        <dbReference type="Proteomes" id="UP000001514"/>
    </source>
</evidence>
<keyword evidence="12" id="KW-1185">Reference proteome</keyword>
<evidence type="ECO:0000256" key="8">
    <source>
        <dbReference type="ARBA" id="ARBA00023136"/>
    </source>
</evidence>
<feature type="transmembrane region" description="Helical" evidence="9">
    <location>
        <begin position="39"/>
        <end position="57"/>
    </location>
</feature>
<feature type="transmembrane region" description="Helical" evidence="9">
    <location>
        <begin position="6"/>
        <end position="27"/>
    </location>
</feature>
<dbReference type="AlphaFoldDB" id="D8QVJ3"/>
<dbReference type="FunFam" id="1.20.1280.290:FF:000001">
    <property type="entry name" value="Bidirectional sugar transporter SWEET"/>
    <property type="match status" value="1"/>
</dbReference>
<dbReference type="Pfam" id="PF03083">
    <property type="entry name" value="MtN3_slv"/>
    <property type="match status" value="2"/>
</dbReference>
<dbReference type="PANTHER" id="PTHR10791:SF240">
    <property type="entry name" value="BIDIRECTIONAL SUGAR TRANSPORTER SWEET"/>
    <property type="match status" value="1"/>
</dbReference>
<sequence length="263" mass="28917">MAIAATIIGVAGNVVAALMFLSSILTFIRIAKKKSTESFSSVPYIASLLNCILWVLYGSPINKNATLVVTINGLGTVLNVIYVLLFLFYARKSPKALKRASLYTFSCLAIMAAVGFGISLGIHSKDTRITIFGVLCIVLNIAMYWSPLSVMYRIFKTKSVEFLPFYLCLTVFINSALWFAYALLKHDIYILVPNVLGLAGGAVQLFCHYIYYKPGNLLTWQVPDEKEAEESESPDLESGIELPKQNGKFVDVALNTSPTATQS</sequence>
<organism evidence="12">
    <name type="scientific">Selaginella moellendorffii</name>
    <name type="common">Spikemoss</name>
    <dbReference type="NCBI Taxonomy" id="88036"/>
    <lineage>
        <taxon>Eukaryota</taxon>
        <taxon>Viridiplantae</taxon>
        <taxon>Streptophyta</taxon>
        <taxon>Embryophyta</taxon>
        <taxon>Tracheophyta</taxon>
        <taxon>Lycopodiopsida</taxon>
        <taxon>Selaginellales</taxon>
        <taxon>Selaginellaceae</taxon>
        <taxon>Selaginella</taxon>
    </lineage>
</organism>
<evidence type="ECO:0000313" key="11">
    <source>
        <dbReference type="EMBL" id="EFJ36466.1"/>
    </source>
</evidence>
<dbReference type="GO" id="GO:0012505">
    <property type="term" value="C:endomembrane system"/>
    <property type="evidence" value="ECO:0007669"/>
    <property type="project" value="UniProtKB-SubCell"/>
</dbReference>
<dbReference type="InParanoid" id="D8QVJ3"/>